<evidence type="ECO:0000313" key="2">
    <source>
        <dbReference type="Proteomes" id="UP000887565"/>
    </source>
</evidence>
<name>A0A915HPH1_ROMCU</name>
<keyword evidence="2" id="KW-1185">Reference proteome</keyword>
<feature type="region of interest" description="Disordered" evidence="1">
    <location>
        <begin position="1"/>
        <end position="27"/>
    </location>
</feature>
<evidence type="ECO:0000313" key="3">
    <source>
        <dbReference type="WBParaSite" id="nRc.2.0.1.t03619-RA"/>
    </source>
</evidence>
<proteinExistence type="predicted"/>
<feature type="compositionally biased region" description="Polar residues" evidence="1">
    <location>
        <begin position="1"/>
        <end position="10"/>
    </location>
</feature>
<organism evidence="2 3">
    <name type="scientific">Romanomermis culicivorax</name>
    <name type="common">Nematode worm</name>
    <dbReference type="NCBI Taxonomy" id="13658"/>
    <lineage>
        <taxon>Eukaryota</taxon>
        <taxon>Metazoa</taxon>
        <taxon>Ecdysozoa</taxon>
        <taxon>Nematoda</taxon>
        <taxon>Enoplea</taxon>
        <taxon>Dorylaimia</taxon>
        <taxon>Mermithida</taxon>
        <taxon>Mermithoidea</taxon>
        <taxon>Mermithidae</taxon>
        <taxon>Romanomermis</taxon>
    </lineage>
</organism>
<reference evidence="3" key="1">
    <citation type="submission" date="2022-11" db="UniProtKB">
        <authorList>
            <consortium name="WormBaseParasite"/>
        </authorList>
    </citation>
    <scope>IDENTIFICATION</scope>
</reference>
<evidence type="ECO:0000256" key="1">
    <source>
        <dbReference type="SAM" id="MobiDB-lite"/>
    </source>
</evidence>
<dbReference type="Proteomes" id="UP000887565">
    <property type="component" value="Unplaced"/>
</dbReference>
<sequence>KESSSSNVKLDTSGVFKSSSSSFIEEDGKSNSTVMAIISSKSCFNFNKLGFSGSASKAAST</sequence>
<protein>
    <submittedName>
        <fullName evidence="3">Uncharacterized protein</fullName>
    </submittedName>
</protein>
<accession>A0A915HPH1</accession>
<dbReference type="WBParaSite" id="nRc.2.0.1.t03619-RA">
    <property type="protein sequence ID" value="nRc.2.0.1.t03619-RA"/>
    <property type="gene ID" value="nRc.2.0.1.g03619"/>
</dbReference>
<dbReference type="AlphaFoldDB" id="A0A915HPH1"/>